<keyword evidence="3" id="KW-0378">Hydrolase</keyword>
<dbReference type="InterPro" id="IPR011545">
    <property type="entry name" value="DEAD/DEAH_box_helicase_dom"/>
</dbReference>
<dbReference type="GO" id="GO:0004386">
    <property type="term" value="F:helicase activity"/>
    <property type="evidence" value="ECO:0007669"/>
    <property type="project" value="UniProtKB-KW"/>
</dbReference>
<keyword evidence="3" id="KW-0347">Helicase</keyword>
<accession>A0A448UYW3</accession>
<dbReference type="InterPro" id="IPR027417">
    <property type="entry name" value="P-loop_NTPase"/>
</dbReference>
<gene>
    <name evidence="3" type="ORF">NCTC10918_02401</name>
</gene>
<feature type="compositionally biased region" description="Basic and acidic residues" evidence="1">
    <location>
        <begin position="83"/>
        <end position="92"/>
    </location>
</feature>
<dbReference type="PANTHER" id="PTHR47962">
    <property type="entry name" value="ATP-DEPENDENT HELICASE LHR-RELATED-RELATED"/>
    <property type="match status" value="1"/>
</dbReference>
<sequence>MPDALEPFSPATQQWFRNAFGTPTAAQEGAWESISKGENALIIAPTGSGKTLAAFLWALDALYRDKSAEPDQRELTTSTQARKNGDARETQKTKKQRAGGTRILYVSPLKALGADVERNLRAPLAGIAHTAKESGRTPPDITVGIRSGDTPARERRQLISNPPDILLTTPNRSTLC</sequence>
<evidence type="ECO:0000256" key="1">
    <source>
        <dbReference type="SAM" id="MobiDB-lite"/>
    </source>
</evidence>
<evidence type="ECO:0000259" key="2">
    <source>
        <dbReference type="PROSITE" id="PS51192"/>
    </source>
</evidence>
<dbReference type="InterPro" id="IPR052511">
    <property type="entry name" value="ATP-dep_Helicase"/>
</dbReference>
<name>A0A448UYW3_9MICC</name>
<dbReference type="EMBL" id="LR134521">
    <property type="protein sequence ID" value="VEJ31103.1"/>
    <property type="molecule type" value="Genomic_DNA"/>
</dbReference>
<organism evidence="3 4">
    <name type="scientific">Rothia dentocariosa</name>
    <dbReference type="NCBI Taxonomy" id="2047"/>
    <lineage>
        <taxon>Bacteria</taxon>
        <taxon>Bacillati</taxon>
        <taxon>Actinomycetota</taxon>
        <taxon>Actinomycetes</taxon>
        <taxon>Micrococcales</taxon>
        <taxon>Micrococcaceae</taxon>
        <taxon>Rothia</taxon>
    </lineage>
</organism>
<dbReference type="SUPFAM" id="SSF52540">
    <property type="entry name" value="P-loop containing nucleoside triphosphate hydrolases"/>
    <property type="match status" value="1"/>
</dbReference>
<keyword evidence="3" id="KW-0067">ATP-binding</keyword>
<dbReference type="GO" id="GO:0003677">
    <property type="term" value="F:DNA binding"/>
    <property type="evidence" value="ECO:0007669"/>
    <property type="project" value="TreeGrafter"/>
</dbReference>
<dbReference type="AlphaFoldDB" id="A0A448UYW3"/>
<dbReference type="PANTHER" id="PTHR47962:SF5">
    <property type="entry name" value="ATP-DEPENDENT HELICASE LHR-RELATED"/>
    <property type="match status" value="1"/>
</dbReference>
<dbReference type="GO" id="GO:0005524">
    <property type="term" value="F:ATP binding"/>
    <property type="evidence" value="ECO:0007669"/>
    <property type="project" value="InterPro"/>
</dbReference>
<dbReference type="Proteomes" id="UP000270988">
    <property type="component" value="Chromosome"/>
</dbReference>
<dbReference type="PROSITE" id="PS51192">
    <property type="entry name" value="HELICASE_ATP_BIND_1"/>
    <property type="match status" value="1"/>
</dbReference>
<proteinExistence type="predicted"/>
<evidence type="ECO:0000313" key="3">
    <source>
        <dbReference type="EMBL" id="VEJ31103.1"/>
    </source>
</evidence>
<reference evidence="3 4" key="1">
    <citation type="submission" date="2018-12" db="EMBL/GenBank/DDBJ databases">
        <authorList>
            <consortium name="Pathogen Informatics"/>
        </authorList>
    </citation>
    <scope>NUCLEOTIDE SEQUENCE [LARGE SCALE GENOMIC DNA]</scope>
    <source>
        <strain evidence="3 4">NCTC10918</strain>
    </source>
</reference>
<keyword evidence="3" id="KW-0547">Nucleotide-binding</keyword>
<feature type="domain" description="Helicase ATP-binding" evidence="2">
    <location>
        <begin position="31"/>
        <end position="176"/>
    </location>
</feature>
<dbReference type="GO" id="GO:0016887">
    <property type="term" value="F:ATP hydrolysis activity"/>
    <property type="evidence" value="ECO:0007669"/>
    <property type="project" value="TreeGrafter"/>
</dbReference>
<dbReference type="Gene3D" id="3.40.50.300">
    <property type="entry name" value="P-loop containing nucleotide triphosphate hydrolases"/>
    <property type="match status" value="1"/>
</dbReference>
<dbReference type="InterPro" id="IPR014001">
    <property type="entry name" value="Helicase_ATP-bd"/>
</dbReference>
<feature type="region of interest" description="Disordered" evidence="1">
    <location>
        <begin position="68"/>
        <end position="99"/>
    </location>
</feature>
<protein>
    <submittedName>
        <fullName evidence="3">Putative ATP-dependent helicase Lhr</fullName>
    </submittedName>
</protein>
<evidence type="ECO:0000313" key="4">
    <source>
        <dbReference type="Proteomes" id="UP000270988"/>
    </source>
</evidence>
<dbReference type="Pfam" id="PF00270">
    <property type="entry name" value="DEAD"/>
    <property type="match status" value="1"/>
</dbReference>